<keyword evidence="2" id="KW-1185">Reference proteome</keyword>
<evidence type="ECO:0000313" key="2">
    <source>
        <dbReference type="Proteomes" id="UP000652761"/>
    </source>
</evidence>
<organism evidence="1 2">
    <name type="scientific">Colocasia esculenta</name>
    <name type="common">Wild taro</name>
    <name type="synonym">Arum esculentum</name>
    <dbReference type="NCBI Taxonomy" id="4460"/>
    <lineage>
        <taxon>Eukaryota</taxon>
        <taxon>Viridiplantae</taxon>
        <taxon>Streptophyta</taxon>
        <taxon>Embryophyta</taxon>
        <taxon>Tracheophyta</taxon>
        <taxon>Spermatophyta</taxon>
        <taxon>Magnoliopsida</taxon>
        <taxon>Liliopsida</taxon>
        <taxon>Araceae</taxon>
        <taxon>Aroideae</taxon>
        <taxon>Colocasieae</taxon>
        <taxon>Colocasia</taxon>
    </lineage>
</organism>
<reference evidence="1" key="1">
    <citation type="submission" date="2017-07" db="EMBL/GenBank/DDBJ databases">
        <title>Taro Niue Genome Assembly and Annotation.</title>
        <authorList>
            <person name="Atibalentja N."/>
            <person name="Keating K."/>
            <person name="Fields C.J."/>
        </authorList>
    </citation>
    <scope>NUCLEOTIDE SEQUENCE</scope>
    <source>
        <strain evidence="1">Niue_2</strain>
        <tissue evidence="1">Leaf</tissue>
    </source>
</reference>
<protein>
    <submittedName>
        <fullName evidence="1">Uncharacterized protein</fullName>
    </submittedName>
</protein>
<dbReference type="AlphaFoldDB" id="A0A843WV09"/>
<accession>A0A843WV09</accession>
<name>A0A843WV09_COLES</name>
<evidence type="ECO:0000313" key="1">
    <source>
        <dbReference type="EMBL" id="MQM11706.1"/>
    </source>
</evidence>
<sequence>MRRRKAGNPELHPLHPLLHPERRLDLDLHKGRWCSGKASSVDTTWASVDTLSQIGQKVFWELSLVSTLPDLVSTLPDLFVLYLKHCVDTTRTSVDTT</sequence>
<gene>
    <name evidence="1" type="ORF">Taro_044615</name>
</gene>
<comment type="caution">
    <text evidence="1">The sequence shown here is derived from an EMBL/GenBank/DDBJ whole genome shotgun (WGS) entry which is preliminary data.</text>
</comment>
<dbReference type="Proteomes" id="UP000652761">
    <property type="component" value="Unassembled WGS sequence"/>
</dbReference>
<dbReference type="EMBL" id="NMUH01005068">
    <property type="protein sequence ID" value="MQM11706.1"/>
    <property type="molecule type" value="Genomic_DNA"/>
</dbReference>
<proteinExistence type="predicted"/>